<dbReference type="EMBL" id="BANT01000014">
    <property type="protein sequence ID" value="GAC56835.1"/>
    <property type="molecule type" value="Genomic_DNA"/>
</dbReference>
<sequence length="110" mass="11389">MHDEGKPTIDPNDGASGGDQVAGAAASSDPGVGLAAIRALRTLADRLEDVQVANARSHGWSWQAIAEVLQVSRQAVHQKHSFREGARPDKGAAARGTDSADEAGKDGNHV</sequence>
<comment type="caution">
    <text evidence="2">The sequence shown here is derived from an EMBL/GenBank/DDBJ whole genome shotgun (WGS) entry which is preliminary data.</text>
</comment>
<dbReference type="STRING" id="1121927.GOHSU_14_00020"/>
<evidence type="ECO:0008006" key="4">
    <source>
        <dbReference type="Google" id="ProtNLM"/>
    </source>
</evidence>
<dbReference type="AlphaFoldDB" id="L7L6Q9"/>
<proteinExistence type="predicted"/>
<reference evidence="2 3" key="1">
    <citation type="submission" date="2012-12" db="EMBL/GenBank/DDBJ databases">
        <title>Whole genome shotgun sequence of Gordonia hirsuta NBRC 16056.</title>
        <authorList>
            <person name="Isaki-Nakamura S."/>
            <person name="Hosoyama A."/>
            <person name="Tsuchikane K."/>
            <person name="Katsumata H."/>
            <person name="Baba S."/>
            <person name="Yamazaki S."/>
            <person name="Fujita N."/>
        </authorList>
    </citation>
    <scope>NUCLEOTIDE SEQUENCE [LARGE SCALE GENOMIC DNA]</scope>
    <source>
        <strain evidence="2 3">NBRC 16056</strain>
    </source>
</reference>
<protein>
    <recommendedName>
        <fullName evidence="4">Helix-turn-helix domain-containing protein</fullName>
    </recommendedName>
</protein>
<organism evidence="2 3">
    <name type="scientific">Gordonia hirsuta DSM 44140 = NBRC 16056</name>
    <dbReference type="NCBI Taxonomy" id="1121927"/>
    <lineage>
        <taxon>Bacteria</taxon>
        <taxon>Bacillati</taxon>
        <taxon>Actinomycetota</taxon>
        <taxon>Actinomycetes</taxon>
        <taxon>Mycobacteriales</taxon>
        <taxon>Gordoniaceae</taxon>
        <taxon>Gordonia</taxon>
    </lineage>
</organism>
<feature type="compositionally biased region" description="Basic and acidic residues" evidence="1">
    <location>
        <begin position="81"/>
        <end position="92"/>
    </location>
</feature>
<evidence type="ECO:0000256" key="1">
    <source>
        <dbReference type="SAM" id="MobiDB-lite"/>
    </source>
</evidence>
<feature type="region of interest" description="Disordered" evidence="1">
    <location>
        <begin position="1"/>
        <end position="30"/>
    </location>
</feature>
<evidence type="ECO:0000313" key="2">
    <source>
        <dbReference type="EMBL" id="GAC56835.1"/>
    </source>
</evidence>
<dbReference type="eggNOG" id="ENOG5032YSE">
    <property type="taxonomic scope" value="Bacteria"/>
</dbReference>
<keyword evidence="3" id="KW-1185">Reference proteome</keyword>
<evidence type="ECO:0000313" key="3">
    <source>
        <dbReference type="Proteomes" id="UP000053405"/>
    </source>
</evidence>
<name>L7L6Q9_9ACTN</name>
<dbReference type="Proteomes" id="UP000053405">
    <property type="component" value="Unassembled WGS sequence"/>
</dbReference>
<gene>
    <name evidence="2" type="ORF">GOHSU_14_00020</name>
</gene>
<accession>L7L6Q9</accession>
<dbReference type="RefSeq" id="WP_005937836.1">
    <property type="nucleotide sequence ID" value="NZ_ATVK01000046.1"/>
</dbReference>
<feature type="region of interest" description="Disordered" evidence="1">
    <location>
        <begin position="73"/>
        <end position="110"/>
    </location>
</feature>